<dbReference type="AlphaFoldDB" id="A0A0P6WZI2"/>
<evidence type="ECO:0008006" key="3">
    <source>
        <dbReference type="Google" id="ProtNLM"/>
    </source>
</evidence>
<reference evidence="1 2" key="1">
    <citation type="submission" date="2015-07" db="EMBL/GenBank/DDBJ databases">
        <title>Genome sequence of Ornatilinea apprima DSM 23815.</title>
        <authorList>
            <person name="Hemp J."/>
            <person name="Ward L.M."/>
            <person name="Pace L.A."/>
            <person name="Fischer W.W."/>
        </authorList>
    </citation>
    <scope>NUCLEOTIDE SEQUENCE [LARGE SCALE GENOMIC DNA]</scope>
    <source>
        <strain evidence="1 2">P3M-1</strain>
    </source>
</reference>
<name>A0A0P6WZI2_9CHLR</name>
<protein>
    <recommendedName>
        <fullName evidence="3">HTH cro/C1-type domain-containing protein</fullName>
    </recommendedName>
</protein>
<accession>A0A0P6WZI2</accession>
<sequence length="84" mass="9373">MLRLQIKGSEILKMSGEANNHRLALKARVSYPTVDRWINRSQNVQSIDLAALANLLLDGIGLSPDELLARPLGDFFELVEVDQN</sequence>
<comment type="caution">
    <text evidence="1">The sequence shown here is derived from an EMBL/GenBank/DDBJ whole genome shotgun (WGS) entry which is preliminary data.</text>
</comment>
<dbReference type="EMBL" id="LGCL01000039">
    <property type="protein sequence ID" value="KPL72227.1"/>
    <property type="molecule type" value="Genomic_DNA"/>
</dbReference>
<organism evidence="1 2">
    <name type="scientific">Ornatilinea apprima</name>
    <dbReference type="NCBI Taxonomy" id="1134406"/>
    <lineage>
        <taxon>Bacteria</taxon>
        <taxon>Bacillati</taxon>
        <taxon>Chloroflexota</taxon>
        <taxon>Anaerolineae</taxon>
        <taxon>Anaerolineales</taxon>
        <taxon>Anaerolineaceae</taxon>
        <taxon>Ornatilinea</taxon>
    </lineage>
</organism>
<evidence type="ECO:0000313" key="2">
    <source>
        <dbReference type="Proteomes" id="UP000050417"/>
    </source>
</evidence>
<dbReference type="Proteomes" id="UP000050417">
    <property type="component" value="Unassembled WGS sequence"/>
</dbReference>
<evidence type="ECO:0000313" key="1">
    <source>
        <dbReference type="EMBL" id="KPL72227.1"/>
    </source>
</evidence>
<proteinExistence type="predicted"/>
<gene>
    <name evidence="1" type="ORF">ADN00_15520</name>
</gene>
<keyword evidence="2" id="KW-1185">Reference proteome</keyword>
<dbReference type="RefSeq" id="WP_075063942.1">
    <property type="nucleotide sequence ID" value="NZ_LGCL01000039.1"/>
</dbReference>